<dbReference type="RefSeq" id="WP_025363235.1">
    <property type="nucleotide sequence ID" value="NZ_CP006681.1"/>
</dbReference>
<sequence length="347" mass="37852">MKKLLGLLGAMGMVASTSSVVIACGDNEDKKEIKYELESSSLLKGQTTTIKVIVEEVDIEISATSKNEDIVSIAPSSTKEGTQLEFTITAKKEGTTQVSFTANGYKTLEVEIKVTTEVEKALNDSIEVIENEAGYNSEADLQTALDTKFSESNISAKTVKEGTPVNANSILVVYTKDDTSRWIKETEQKYTISVFEAEENETKALVWKEENSSTGAATAKMLEQVTPIITTNYDENTIELTDINDSVTLEITLSDPNLNEQGELKGILALDKDATEGEKGIEIDLEKALPNEEVVKGTYLKVIFLGIENNIVKLKLTGISSTTENKTLSIDYDDAATKELTYNVNVA</sequence>
<protein>
    <recommendedName>
        <fullName evidence="4">Lipoprotein</fullName>
    </recommendedName>
</protein>
<evidence type="ECO:0000256" key="1">
    <source>
        <dbReference type="SAM" id="SignalP"/>
    </source>
</evidence>
<feature type="signal peptide" evidence="1">
    <location>
        <begin position="1"/>
        <end position="23"/>
    </location>
</feature>
<dbReference type="PATRIC" id="fig|1276246.3.peg.661"/>
<proteinExistence type="predicted"/>
<accession>W6A781</accession>
<dbReference type="Proteomes" id="UP000019267">
    <property type="component" value="Chromosome"/>
</dbReference>
<reference evidence="2 3" key="1">
    <citation type="journal article" date="2014" name="Genome Biol. Evol.">
        <title>Molecular evolution of the substrate utilization strategies and putative virulence factors in mosquito-associated Spiroplasma species.</title>
        <authorList>
            <person name="Chang T.H."/>
            <person name="Lo W.S."/>
            <person name="Ku C."/>
            <person name="Chen L.L."/>
            <person name="Kuo C.H."/>
        </authorList>
    </citation>
    <scope>NUCLEOTIDE SEQUENCE [LARGE SCALE GENOMIC DNA]</scope>
    <source>
        <strain evidence="2">AES-1</strain>
    </source>
</reference>
<organism evidence="2 3">
    <name type="scientific">Spiroplasma culicicola AES-1</name>
    <dbReference type="NCBI Taxonomy" id="1276246"/>
    <lineage>
        <taxon>Bacteria</taxon>
        <taxon>Bacillati</taxon>
        <taxon>Mycoplasmatota</taxon>
        <taxon>Mollicutes</taxon>
        <taxon>Entomoplasmatales</taxon>
        <taxon>Spiroplasmataceae</taxon>
        <taxon>Spiroplasma</taxon>
    </lineage>
</organism>
<gene>
    <name evidence="2" type="ORF">SCULI_v1c06620</name>
</gene>
<dbReference type="HOGENOM" id="CLU_799026_0_0_14"/>
<evidence type="ECO:0000313" key="3">
    <source>
        <dbReference type="Proteomes" id="UP000019267"/>
    </source>
</evidence>
<evidence type="ECO:0000313" key="2">
    <source>
        <dbReference type="EMBL" id="AHI53003.1"/>
    </source>
</evidence>
<dbReference type="InterPro" id="IPR054816">
    <property type="entry name" value="Lipoprotein_mollicutes-type_CS"/>
</dbReference>
<dbReference type="AlphaFoldDB" id="W6A781"/>
<keyword evidence="1" id="KW-0732">Signal</keyword>
<dbReference type="NCBIfam" id="NF038029">
    <property type="entry name" value="LP_plasma"/>
    <property type="match status" value="1"/>
</dbReference>
<dbReference type="PROSITE" id="PS51257">
    <property type="entry name" value="PROKAR_LIPOPROTEIN"/>
    <property type="match status" value="1"/>
</dbReference>
<dbReference type="KEGG" id="scq:SCULI_v1c06620"/>
<feature type="chain" id="PRO_5004875697" description="Lipoprotein" evidence="1">
    <location>
        <begin position="24"/>
        <end position="347"/>
    </location>
</feature>
<evidence type="ECO:0008006" key="4">
    <source>
        <dbReference type="Google" id="ProtNLM"/>
    </source>
</evidence>
<dbReference type="EMBL" id="CP006681">
    <property type="protein sequence ID" value="AHI53003.1"/>
    <property type="molecule type" value="Genomic_DNA"/>
</dbReference>
<name>W6A781_9MOLU</name>
<keyword evidence="3" id="KW-1185">Reference proteome</keyword>